<feature type="transmembrane region" description="Helical" evidence="1">
    <location>
        <begin position="115"/>
        <end position="135"/>
    </location>
</feature>
<feature type="transmembrane region" description="Helical" evidence="1">
    <location>
        <begin position="182"/>
        <end position="204"/>
    </location>
</feature>
<keyword evidence="1" id="KW-0472">Membrane</keyword>
<dbReference type="OrthoDB" id="3259206at2759"/>
<accession>A0A0D0D2T5</accession>
<organism evidence="2 3">
    <name type="scientific">Collybiopsis luxurians FD-317 M1</name>
    <dbReference type="NCBI Taxonomy" id="944289"/>
    <lineage>
        <taxon>Eukaryota</taxon>
        <taxon>Fungi</taxon>
        <taxon>Dikarya</taxon>
        <taxon>Basidiomycota</taxon>
        <taxon>Agaricomycotina</taxon>
        <taxon>Agaricomycetes</taxon>
        <taxon>Agaricomycetidae</taxon>
        <taxon>Agaricales</taxon>
        <taxon>Marasmiineae</taxon>
        <taxon>Omphalotaceae</taxon>
        <taxon>Collybiopsis</taxon>
        <taxon>Collybiopsis luxurians</taxon>
    </lineage>
</organism>
<keyword evidence="3" id="KW-1185">Reference proteome</keyword>
<dbReference type="Proteomes" id="UP000053593">
    <property type="component" value="Unassembled WGS sequence"/>
</dbReference>
<dbReference type="HOGENOM" id="CLU_071641_1_0_1"/>
<dbReference type="EMBL" id="KN834764">
    <property type="protein sequence ID" value="KIK63508.1"/>
    <property type="molecule type" value="Genomic_DNA"/>
</dbReference>
<evidence type="ECO:0000313" key="3">
    <source>
        <dbReference type="Proteomes" id="UP000053593"/>
    </source>
</evidence>
<feature type="transmembrane region" description="Helical" evidence="1">
    <location>
        <begin position="26"/>
        <end position="46"/>
    </location>
</feature>
<gene>
    <name evidence="2" type="ORF">GYMLUDRAFT_241977</name>
</gene>
<sequence>MGNTITDEQESIAFLGEEFLFDAVNLAIQAFGCGVFLAGFGVAIQLMLTKAWTRSVRVLFICLVVIFIAFACELLVVAGSDLNQISGILIATSQNELSARIDTDNTSFLKWEYPYSWPFNINLLLSDSIVVWRAWILSEEKKIWRVILVALLIINIGINVADCIFIDIEITQEIEGSSVIDWASIGFSLAVNACATSLIAWRYWNYHHFLKKHWQKAESNKRSHAQNILLLLIESGAIFCGVQLLSMIMVIIRSTRGQDLNVEIADGIVTTVLSVVTSWYPVAVIILVSKDYLVGVETFHHAAETQMANNFTPSAQPTPD</sequence>
<proteinExistence type="predicted"/>
<evidence type="ECO:0000313" key="2">
    <source>
        <dbReference type="EMBL" id="KIK63508.1"/>
    </source>
</evidence>
<feature type="transmembrane region" description="Helical" evidence="1">
    <location>
        <begin position="58"/>
        <end position="79"/>
    </location>
</feature>
<feature type="transmembrane region" description="Helical" evidence="1">
    <location>
        <begin position="225"/>
        <end position="252"/>
    </location>
</feature>
<feature type="transmembrane region" description="Helical" evidence="1">
    <location>
        <begin position="264"/>
        <end position="288"/>
    </location>
</feature>
<reference evidence="2 3" key="1">
    <citation type="submission" date="2014-04" db="EMBL/GenBank/DDBJ databases">
        <title>Evolutionary Origins and Diversification of the Mycorrhizal Mutualists.</title>
        <authorList>
            <consortium name="DOE Joint Genome Institute"/>
            <consortium name="Mycorrhizal Genomics Consortium"/>
            <person name="Kohler A."/>
            <person name="Kuo A."/>
            <person name="Nagy L.G."/>
            <person name="Floudas D."/>
            <person name="Copeland A."/>
            <person name="Barry K.W."/>
            <person name="Cichocki N."/>
            <person name="Veneault-Fourrey C."/>
            <person name="LaButti K."/>
            <person name="Lindquist E.A."/>
            <person name="Lipzen A."/>
            <person name="Lundell T."/>
            <person name="Morin E."/>
            <person name="Murat C."/>
            <person name="Riley R."/>
            <person name="Ohm R."/>
            <person name="Sun H."/>
            <person name="Tunlid A."/>
            <person name="Henrissat B."/>
            <person name="Grigoriev I.V."/>
            <person name="Hibbett D.S."/>
            <person name="Martin F."/>
        </authorList>
    </citation>
    <scope>NUCLEOTIDE SEQUENCE [LARGE SCALE GENOMIC DNA]</scope>
    <source>
        <strain evidence="2 3">FD-317 M1</strain>
    </source>
</reference>
<name>A0A0D0D2T5_9AGAR</name>
<dbReference type="AlphaFoldDB" id="A0A0D0D2T5"/>
<keyword evidence="1" id="KW-1133">Transmembrane helix</keyword>
<protein>
    <submittedName>
        <fullName evidence="2">Uncharacterized protein</fullName>
    </submittedName>
</protein>
<evidence type="ECO:0000256" key="1">
    <source>
        <dbReference type="SAM" id="Phobius"/>
    </source>
</evidence>
<feature type="transmembrane region" description="Helical" evidence="1">
    <location>
        <begin position="147"/>
        <end position="170"/>
    </location>
</feature>
<keyword evidence="1" id="KW-0812">Transmembrane</keyword>